<dbReference type="EMBL" id="LAVV01003665">
    <property type="protein sequence ID" value="KNZ61968.1"/>
    <property type="molecule type" value="Genomic_DNA"/>
</dbReference>
<reference evidence="1 2" key="1">
    <citation type="submission" date="2015-08" db="EMBL/GenBank/DDBJ databases">
        <title>Next Generation Sequencing and Analysis of the Genome of Puccinia sorghi L Schw, the Causal Agent of Maize Common Rust.</title>
        <authorList>
            <person name="Rochi L."/>
            <person name="Burguener G."/>
            <person name="Darino M."/>
            <person name="Turjanski A."/>
            <person name="Kreff E."/>
            <person name="Dieguez M.J."/>
            <person name="Sacco F."/>
        </authorList>
    </citation>
    <scope>NUCLEOTIDE SEQUENCE [LARGE SCALE GENOMIC DNA]</scope>
    <source>
        <strain evidence="1 2">RO10H11247</strain>
    </source>
</reference>
<organism evidence="1 2">
    <name type="scientific">Puccinia sorghi</name>
    <dbReference type="NCBI Taxonomy" id="27349"/>
    <lineage>
        <taxon>Eukaryota</taxon>
        <taxon>Fungi</taxon>
        <taxon>Dikarya</taxon>
        <taxon>Basidiomycota</taxon>
        <taxon>Pucciniomycotina</taxon>
        <taxon>Pucciniomycetes</taxon>
        <taxon>Pucciniales</taxon>
        <taxon>Pucciniaceae</taxon>
        <taxon>Puccinia</taxon>
    </lineage>
</organism>
<comment type="caution">
    <text evidence="1">The sequence shown here is derived from an EMBL/GenBank/DDBJ whole genome shotgun (WGS) entry which is preliminary data.</text>
</comment>
<proteinExistence type="predicted"/>
<evidence type="ECO:0000313" key="1">
    <source>
        <dbReference type="EMBL" id="KNZ61968.1"/>
    </source>
</evidence>
<sequence>MCLNPIRLTAKKNFLNCLQLTCRKSQEASVVTPNFLHELHSHCVDGTVTVPKQLHMQKGLVWMEAWLEHAACQFQAGELTQSAPCSCFFLRGLCQYMHTSIYAKLAQKCEKLGINGFCCSSGILCKLLQLTNFPEKYSTRKYLSQKDKQKRIDLFQSLNLQVSWVIGKLNDWRTSNVCWNLLDTNLFRITSEKFPIIHEDLSCFGYKTLNSEIQIFELNESGIKTPILPHDIVLKPGYEGWYSDRPWYISTVIYMCRLWWTSIGIFEEMLNQQAFSLVIPKCSSAKTKQKFLLEQMQTPQQRYKNPTLKDINRKKCYTLNMEAVQVPKMLAPHLRSCFMVIIKVFSHILYSRTRNLNFLRLNVINGPN</sequence>
<name>A0A0L6VMI5_9BASI</name>
<accession>A0A0L6VMI5</accession>
<dbReference type="VEuPathDB" id="FungiDB:VP01_1329g5"/>
<protein>
    <submittedName>
        <fullName evidence="1">Uncharacterized protein</fullName>
    </submittedName>
</protein>
<dbReference type="AlphaFoldDB" id="A0A0L6VMI5"/>
<evidence type="ECO:0000313" key="2">
    <source>
        <dbReference type="Proteomes" id="UP000037035"/>
    </source>
</evidence>
<gene>
    <name evidence="1" type="ORF">VP01_1329g5</name>
</gene>
<keyword evidence="2" id="KW-1185">Reference proteome</keyword>
<dbReference type="Proteomes" id="UP000037035">
    <property type="component" value="Unassembled WGS sequence"/>
</dbReference>